<organism evidence="2 3">
    <name type="scientific">Megaselia scalaris</name>
    <name type="common">Humpbacked fly</name>
    <name type="synonym">Phora scalaris</name>
    <dbReference type="NCBI Taxonomy" id="36166"/>
    <lineage>
        <taxon>Eukaryota</taxon>
        <taxon>Metazoa</taxon>
        <taxon>Ecdysozoa</taxon>
        <taxon>Arthropoda</taxon>
        <taxon>Hexapoda</taxon>
        <taxon>Insecta</taxon>
        <taxon>Pterygota</taxon>
        <taxon>Neoptera</taxon>
        <taxon>Endopterygota</taxon>
        <taxon>Diptera</taxon>
        <taxon>Brachycera</taxon>
        <taxon>Muscomorpha</taxon>
        <taxon>Platypezoidea</taxon>
        <taxon>Phoridae</taxon>
        <taxon>Megaseliini</taxon>
        <taxon>Megaselia</taxon>
    </lineage>
</organism>
<proteinExistence type="predicted"/>
<reference evidence="3" key="1">
    <citation type="submission" date="2013-02" db="EMBL/GenBank/DDBJ databases">
        <authorList>
            <person name="Hughes D."/>
        </authorList>
    </citation>
    <scope>NUCLEOTIDE SEQUENCE</scope>
    <source>
        <strain>Durham</strain>
        <strain evidence="3">NC isolate 2 -- Noor lab</strain>
    </source>
</reference>
<sequence>MTRERLEIRREFGLPVGTKLQAPKFSRKQSVGRGMDLDPETQARYQAALDRLSQAPCESKKTRYEQIMDQERIASKISFKPREKVTAPAPVCEPEIFPTVCEPEVSAPKVVELNKMYETYQKDVQKIDEALQTAHLDEEEINELEEQKEFLALELELHKKAVCEQPAMASVCDQRPIFEAESMPSD</sequence>
<protein>
    <submittedName>
        <fullName evidence="2">Uncharacterized protein</fullName>
    </submittedName>
</protein>
<dbReference type="EMBL" id="CAQQ02377637">
    <property type="status" value="NOT_ANNOTATED_CDS"/>
    <property type="molecule type" value="Genomic_DNA"/>
</dbReference>
<dbReference type="AlphaFoldDB" id="T1H0H3"/>
<evidence type="ECO:0000313" key="2">
    <source>
        <dbReference type="EnsemblMetazoa" id="MESCA009651-PA"/>
    </source>
</evidence>
<dbReference type="EnsemblMetazoa" id="MESCA009651-RA">
    <property type="protein sequence ID" value="MESCA009651-PA"/>
    <property type="gene ID" value="MESCA009651"/>
</dbReference>
<dbReference type="HOGENOM" id="CLU_1457930_0_0_1"/>
<accession>T1H0H3</accession>
<feature type="coiled-coil region" evidence="1">
    <location>
        <begin position="110"/>
        <end position="161"/>
    </location>
</feature>
<reference evidence="2" key="2">
    <citation type="submission" date="2015-06" db="UniProtKB">
        <authorList>
            <consortium name="EnsemblMetazoa"/>
        </authorList>
    </citation>
    <scope>IDENTIFICATION</scope>
</reference>
<name>T1H0H3_MEGSC</name>
<evidence type="ECO:0000256" key="1">
    <source>
        <dbReference type="SAM" id="Coils"/>
    </source>
</evidence>
<keyword evidence="1" id="KW-0175">Coiled coil</keyword>
<keyword evidence="3" id="KW-1185">Reference proteome</keyword>
<dbReference type="Proteomes" id="UP000015102">
    <property type="component" value="Unassembled WGS sequence"/>
</dbReference>
<evidence type="ECO:0000313" key="3">
    <source>
        <dbReference type="Proteomes" id="UP000015102"/>
    </source>
</evidence>